<feature type="region of interest" description="Disordered" evidence="1">
    <location>
        <begin position="127"/>
        <end position="155"/>
    </location>
</feature>
<name>A0AAP4BTJ3_9CORY</name>
<accession>A0AAP4BTJ3</accession>
<gene>
    <name evidence="2" type="primary">yaaA</name>
    <name evidence="2" type="ORF">QPX54_01870</name>
</gene>
<protein>
    <submittedName>
        <fullName evidence="2">Peroxide stress protein YaaA</fullName>
    </submittedName>
</protein>
<dbReference type="Proteomes" id="UP001226160">
    <property type="component" value="Unassembled WGS sequence"/>
</dbReference>
<dbReference type="GO" id="GO:0033194">
    <property type="term" value="P:response to hydroperoxide"/>
    <property type="evidence" value="ECO:0007669"/>
    <property type="project" value="TreeGrafter"/>
</dbReference>
<dbReference type="NCBIfam" id="NF002546">
    <property type="entry name" value="PRK02101.2-4"/>
    <property type="match status" value="1"/>
</dbReference>
<proteinExistence type="predicted"/>
<dbReference type="PANTHER" id="PTHR30283:SF4">
    <property type="entry name" value="PEROXIDE STRESS RESISTANCE PROTEIN YAAA"/>
    <property type="match status" value="1"/>
</dbReference>
<reference evidence="2" key="1">
    <citation type="submission" date="2023-05" db="EMBL/GenBank/DDBJ databases">
        <title>Metabolic capabilities are highly conserved among human nasal-associated Corynebacterium species in pangenomic analyses.</title>
        <authorList>
            <person name="Tran T.H."/>
            <person name="Roberts A.Q."/>
            <person name="Escapa I.F."/>
            <person name="Gao W."/>
            <person name="Conlan S."/>
            <person name="Kong H."/>
            <person name="Segre J.A."/>
            <person name="Kelly M.S."/>
            <person name="Lemon K.P."/>
        </authorList>
    </citation>
    <scope>NUCLEOTIDE SEQUENCE</scope>
    <source>
        <strain evidence="2">KPL2654</strain>
    </source>
</reference>
<organism evidence="2 3">
    <name type="scientific">Corynebacterium propinquum</name>
    <dbReference type="NCBI Taxonomy" id="43769"/>
    <lineage>
        <taxon>Bacteria</taxon>
        <taxon>Bacillati</taxon>
        <taxon>Actinomycetota</taxon>
        <taxon>Actinomycetes</taxon>
        <taxon>Mycobacteriales</taxon>
        <taxon>Corynebacteriaceae</taxon>
        <taxon>Corynebacterium</taxon>
    </lineage>
</organism>
<feature type="compositionally biased region" description="Polar residues" evidence="1">
    <location>
        <begin position="135"/>
        <end position="153"/>
    </location>
</feature>
<dbReference type="Pfam" id="PF03883">
    <property type="entry name" value="H2O2_YaaD"/>
    <property type="match status" value="1"/>
</dbReference>
<evidence type="ECO:0000313" key="2">
    <source>
        <dbReference type="EMBL" id="MDK4325266.1"/>
    </source>
</evidence>
<dbReference type="RefSeq" id="WP_284589471.1">
    <property type="nucleotide sequence ID" value="NZ_CP100361.1"/>
</dbReference>
<evidence type="ECO:0000256" key="1">
    <source>
        <dbReference type="SAM" id="MobiDB-lite"/>
    </source>
</evidence>
<dbReference type="InterPro" id="IPR005583">
    <property type="entry name" value="YaaA"/>
</dbReference>
<dbReference type="AlphaFoldDB" id="A0AAP4BTJ3"/>
<dbReference type="EMBL" id="JASNVP010000002">
    <property type="protein sequence ID" value="MDK4325266.1"/>
    <property type="molecule type" value="Genomic_DNA"/>
</dbReference>
<comment type="caution">
    <text evidence="2">The sequence shown here is derived from an EMBL/GenBank/DDBJ whole genome shotgun (WGS) entry which is preliminary data.</text>
</comment>
<evidence type="ECO:0000313" key="3">
    <source>
        <dbReference type="Proteomes" id="UP001226160"/>
    </source>
</evidence>
<sequence length="266" mass="28724">MLIVLPPSETKAFGGDGAPLNWDNLSELSFPGLQDIRREITRDLMALPIEQAFSILGVSEKLRPELEANKQLADAPTMPAIFRYTGVLYDALDAPSLPSSALNSLAVGSALFGVVGANDPIPYYRLSGGTKLPRRQSNQNSDNSHGRNDSSVPTMKKRWGHAITQALLDRGELIVDLRSGTYQQLGRVPAVTVRVESIREDGSRKIVSHFNKHYKGELARILALAVADGATPDSADDVADIARSAGLVVEGPVDKQKCRELTLVVA</sequence>
<dbReference type="PANTHER" id="PTHR30283">
    <property type="entry name" value="PEROXIDE STRESS RESPONSE PROTEIN YAAA"/>
    <property type="match status" value="1"/>
</dbReference>
<dbReference type="GO" id="GO:0005829">
    <property type="term" value="C:cytosol"/>
    <property type="evidence" value="ECO:0007669"/>
    <property type="project" value="TreeGrafter"/>
</dbReference>